<dbReference type="PROSITE" id="PS51186">
    <property type="entry name" value="GNAT"/>
    <property type="match status" value="1"/>
</dbReference>
<sequence length="190" mass="21252">MISRSSFWLDAGDRRVLMRPPLLADAERLAETQRRLRDHLAASSIHRDPDFYTTDGQLARLRAQLDQASRGALAPWLLLVGDRIVGDVAVSHIVLGPLRCGNLGYWLDPEWTGRGLATGAALQACAFARDELRLHRLEAGTLTENTASQRVLERAGFSRIGVARSYLFVNGRWRDHVLFEKVLDEQEPPG</sequence>
<evidence type="ECO:0000313" key="6">
    <source>
        <dbReference type="Proteomes" id="UP001596174"/>
    </source>
</evidence>
<dbReference type="Proteomes" id="UP001596174">
    <property type="component" value="Unassembled WGS sequence"/>
</dbReference>
<dbReference type="Pfam" id="PF13302">
    <property type="entry name" value="Acetyltransf_3"/>
    <property type="match status" value="1"/>
</dbReference>
<comment type="similarity">
    <text evidence="3">Belongs to the acetyltransferase family. RimJ subfamily.</text>
</comment>
<protein>
    <submittedName>
        <fullName evidence="5">GNAT family N-acetyltransferase</fullName>
        <ecNumber evidence="5">2.3.-.-</ecNumber>
    </submittedName>
</protein>
<keyword evidence="6" id="KW-1185">Reference proteome</keyword>
<dbReference type="PANTHER" id="PTHR43792">
    <property type="entry name" value="GNAT FAMILY, PUTATIVE (AFU_ORTHOLOGUE AFUA_3G00765)-RELATED-RELATED"/>
    <property type="match status" value="1"/>
</dbReference>
<evidence type="ECO:0000256" key="3">
    <source>
        <dbReference type="ARBA" id="ARBA00038502"/>
    </source>
</evidence>
<dbReference type="PANTHER" id="PTHR43792:SF8">
    <property type="entry name" value="[RIBOSOMAL PROTEIN US5]-ALANINE N-ACETYLTRANSFERASE"/>
    <property type="match status" value="1"/>
</dbReference>
<dbReference type="RefSeq" id="WP_380584554.1">
    <property type="nucleotide sequence ID" value="NZ_JBHSQJ010000072.1"/>
</dbReference>
<proteinExistence type="inferred from homology"/>
<dbReference type="InterPro" id="IPR000182">
    <property type="entry name" value="GNAT_dom"/>
</dbReference>
<dbReference type="Gene3D" id="3.40.630.30">
    <property type="match status" value="1"/>
</dbReference>
<dbReference type="EMBL" id="JBHSQJ010000072">
    <property type="protein sequence ID" value="MFC5909082.1"/>
    <property type="molecule type" value="Genomic_DNA"/>
</dbReference>
<evidence type="ECO:0000313" key="5">
    <source>
        <dbReference type="EMBL" id="MFC5909082.1"/>
    </source>
</evidence>
<accession>A0ABW1G6B4</accession>
<evidence type="ECO:0000259" key="4">
    <source>
        <dbReference type="PROSITE" id="PS51186"/>
    </source>
</evidence>
<reference evidence="6" key="1">
    <citation type="journal article" date="2019" name="Int. J. Syst. Evol. Microbiol.">
        <title>The Global Catalogue of Microorganisms (GCM) 10K type strain sequencing project: providing services to taxonomists for standard genome sequencing and annotation.</title>
        <authorList>
            <consortium name="The Broad Institute Genomics Platform"/>
            <consortium name="The Broad Institute Genome Sequencing Center for Infectious Disease"/>
            <person name="Wu L."/>
            <person name="Ma J."/>
        </authorList>
    </citation>
    <scope>NUCLEOTIDE SEQUENCE [LARGE SCALE GENOMIC DNA]</scope>
    <source>
        <strain evidence="6">JCM 4816</strain>
    </source>
</reference>
<comment type="caution">
    <text evidence="5">The sequence shown here is derived from an EMBL/GenBank/DDBJ whole genome shotgun (WGS) entry which is preliminary data.</text>
</comment>
<gene>
    <name evidence="5" type="ORF">ACFP3V_17905</name>
</gene>
<feature type="domain" description="N-acetyltransferase" evidence="4">
    <location>
        <begin position="16"/>
        <end position="184"/>
    </location>
</feature>
<keyword evidence="2 5" id="KW-0012">Acyltransferase</keyword>
<name>A0ABW1G6B4_9ACTN</name>
<dbReference type="SUPFAM" id="SSF55729">
    <property type="entry name" value="Acyl-CoA N-acyltransferases (Nat)"/>
    <property type="match status" value="1"/>
</dbReference>
<dbReference type="EC" id="2.3.-.-" evidence="5"/>
<evidence type="ECO:0000256" key="2">
    <source>
        <dbReference type="ARBA" id="ARBA00023315"/>
    </source>
</evidence>
<dbReference type="GO" id="GO:0016746">
    <property type="term" value="F:acyltransferase activity"/>
    <property type="evidence" value="ECO:0007669"/>
    <property type="project" value="UniProtKB-KW"/>
</dbReference>
<organism evidence="5 6">
    <name type="scientific">Streptacidiphilus monticola</name>
    <dbReference type="NCBI Taxonomy" id="2161674"/>
    <lineage>
        <taxon>Bacteria</taxon>
        <taxon>Bacillati</taxon>
        <taxon>Actinomycetota</taxon>
        <taxon>Actinomycetes</taxon>
        <taxon>Kitasatosporales</taxon>
        <taxon>Streptomycetaceae</taxon>
        <taxon>Streptacidiphilus</taxon>
    </lineage>
</organism>
<dbReference type="InterPro" id="IPR051531">
    <property type="entry name" value="N-acetyltransferase"/>
</dbReference>
<keyword evidence="1 5" id="KW-0808">Transferase</keyword>
<dbReference type="InterPro" id="IPR016181">
    <property type="entry name" value="Acyl_CoA_acyltransferase"/>
</dbReference>
<evidence type="ECO:0000256" key="1">
    <source>
        <dbReference type="ARBA" id="ARBA00022679"/>
    </source>
</evidence>